<reference evidence="6" key="1">
    <citation type="journal article" date="2020" name="mSystems">
        <title>Genome- and Community-Level Interaction Insights into Carbon Utilization and Element Cycling Functions of Hydrothermarchaeota in Hydrothermal Sediment.</title>
        <authorList>
            <person name="Zhou Z."/>
            <person name="Liu Y."/>
            <person name="Xu W."/>
            <person name="Pan J."/>
            <person name="Luo Z.H."/>
            <person name="Li M."/>
        </authorList>
    </citation>
    <scope>NUCLEOTIDE SEQUENCE</scope>
    <source>
        <strain evidence="6">SpSt-997</strain>
    </source>
</reference>
<dbReference type="InterPro" id="IPR008927">
    <property type="entry name" value="6-PGluconate_DH-like_C_sf"/>
</dbReference>
<gene>
    <name evidence="6" type="ORF">ENY07_03740</name>
</gene>
<organism evidence="6">
    <name type="scientific">Acidicaldus sp</name>
    <dbReference type="NCBI Taxonomy" id="1872105"/>
    <lineage>
        <taxon>Bacteria</taxon>
        <taxon>Pseudomonadati</taxon>
        <taxon>Pseudomonadota</taxon>
        <taxon>Alphaproteobacteria</taxon>
        <taxon>Acetobacterales</taxon>
        <taxon>Acetobacteraceae</taxon>
        <taxon>Acidicaldus</taxon>
    </lineage>
</organism>
<dbReference type="Pfam" id="PF14833">
    <property type="entry name" value="NAD_binding_11"/>
    <property type="match status" value="1"/>
</dbReference>
<dbReference type="InterPro" id="IPR036291">
    <property type="entry name" value="NAD(P)-bd_dom_sf"/>
</dbReference>
<dbReference type="PANTHER" id="PTHR43060">
    <property type="entry name" value="3-HYDROXYISOBUTYRATE DEHYDROGENASE-LIKE 1, MITOCHONDRIAL-RELATED"/>
    <property type="match status" value="1"/>
</dbReference>
<keyword evidence="1" id="KW-0560">Oxidoreductase</keyword>
<evidence type="ECO:0000313" key="6">
    <source>
        <dbReference type="EMBL" id="HGC42324.1"/>
    </source>
</evidence>
<dbReference type="PANTHER" id="PTHR43060:SF15">
    <property type="entry name" value="3-HYDROXYISOBUTYRATE DEHYDROGENASE-LIKE 1, MITOCHONDRIAL-RELATED"/>
    <property type="match status" value="1"/>
</dbReference>
<sequence>MSAAGSALGCIGLGVMGEPICRNLVQKSGRAVLAYDTRREPLERLAAHGVRTAAGVADVMREADIVFLSLPSGREVAALCEGAEGALAHARRGQILVDLGTSPPALARDLAAALAARGAGFADAPVARTRAAAEQGQLSVMVGATPEIFATLRPLLESFATDITHCGPPGAGQVVKILNNMVLVETVVALSEALAIARGEGVDGALLFDALARGSADSFALRNHGMKALLPEAFPERAFSTTYARKDLGYALDLAHAHRLGVTGAENAARLLESAIARGDGERYWPVLSRAFASEKREPS</sequence>
<evidence type="ECO:0000256" key="2">
    <source>
        <dbReference type="ARBA" id="ARBA00023027"/>
    </source>
</evidence>
<dbReference type="AlphaFoldDB" id="A0A8J4H8G9"/>
<proteinExistence type="predicted"/>
<feature type="domain" description="3-hydroxyisobutyrate dehydrogenase-like NAD-binding" evidence="5">
    <location>
        <begin position="170"/>
        <end position="282"/>
    </location>
</feature>
<dbReference type="InterPro" id="IPR006115">
    <property type="entry name" value="6PGDH_NADP-bd"/>
</dbReference>
<dbReference type="Gene3D" id="1.10.1040.10">
    <property type="entry name" value="N-(1-d-carboxylethyl)-l-norvaline Dehydrogenase, domain 2"/>
    <property type="match status" value="1"/>
</dbReference>
<dbReference type="InterPro" id="IPR015815">
    <property type="entry name" value="HIBADH-related"/>
</dbReference>
<evidence type="ECO:0000256" key="3">
    <source>
        <dbReference type="PIRSR" id="PIRSR000103-1"/>
    </source>
</evidence>
<name>A0A8J4H8G9_9PROT</name>
<evidence type="ECO:0000256" key="1">
    <source>
        <dbReference type="ARBA" id="ARBA00023002"/>
    </source>
</evidence>
<evidence type="ECO:0000259" key="5">
    <source>
        <dbReference type="Pfam" id="PF14833"/>
    </source>
</evidence>
<dbReference type="GO" id="GO:0016491">
    <property type="term" value="F:oxidoreductase activity"/>
    <property type="evidence" value="ECO:0007669"/>
    <property type="project" value="UniProtKB-KW"/>
</dbReference>
<accession>A0A8J4H8G9</accession>
<keyword evidence="2" id="KW-0520">NAD</keyword>
<protein>
    <submittedName>
        <fullName evidence="6">NAD(P)-dependent oxidoreductase</fullName>
    </submittedName>
</protein>
<dbReference type="GO" id="GO:0051287">
    <property type="term" value="F:NAD binding"/>
    <property type="evidence" value="ECO:0007669"/>
    <property type="project" value="InterPro"/>
</dbReference>
<dbReference type="InterPro" id="IPR029154">
    <property type="entry name" value="HIBADH-like_NADP-bd"/>
</dbReference>
<dbReference type="SUPFAM" id="SSF51735">
    <property type="entry name" value="NAD(P)-binding Rossmann-fold domains"/>
    <property type="match status" value="1"/>
</dbReference>
<dbReference type="GO" id="GO:0050661">
    <property type="term" value="F:NADP binding"/>
    <property type="evidence" value="ECO:0007669"/>
    <property type="project" value="InterPro"/>
</dbReference>
<dbReference type="Gene3D" id="3.40.50.720">
    <property type="entry name" value="NAD(P)-binding Rossmann-like Domain"/>
    <property type="match status" value="1"/>
</dbReference>
<dbReference type="Pfam" id="PF03446">
    <property type="entry name" value="NAD_binding_2"/>
    <property type="match status" value="1"/>
</dbReference>
<feature type="active site" evidence="3">
    <location>
        <position position="176"/>
    </location>
</feature>
<comment type="caution">
    <text evidence="6">The sequence shown here is derived from an EMBL/GenBank/DDBJ whole genome shotgun (WGS) entry which is preliminary data.</text>
</comment>
<evidence type="ECO:0000259" key="4">
    <source>
        <dbReference type="Pfam" id="PF03446"/>
    </source>
</evidence>
<dbReference type="SUPFAM" id="SSF48179">
    <property type="entry name" value="6-phosphogluconate dehydrogenase C-terminal domain-like"/>
    <property type="match status" value="1"/>
</dbReference>
<dbReference type="EMBL" id="DTQM01000072">
    <property type="protein sequence ID" value="HGC42324.1"/>
    <property type="molecule type" value="Genomic_DNA"/>
</dbReference>
<feature type="domain" description="6-phosphogluconate dehydrogenase NADP-binding" evidence="4">
    <location>
        <begin position="8"/>
        <end position="167"/>
    </location>
</feature>
<dbReference type="InterPro" id="IPR013328">
    <property type="entry name" value="6PGD_dom2"/>
</dbReference>
<dbReference type="PIRSF" id="PIRSF000103">
    <property type="entry name" value="HIBADH"/>
    <property type="match status" value="1"/>
</dbReference>